<accession>A0A0D3KVT3</accession>
<evidence type="ECO:0000256" key="3">
    <source>
        <dbReference type="ARBA" id="ARBA00023038"/>
    </source>
</evidence>
<dbReference type="eggNOG" id="KOG1700">
    <property type="taxonomic scope" value="Eukaryota"/>
</dbReference>
<keyword evidence="1 4" id="KW-0479">Metal-binding</keyword>
<dbReference type="SUPFAM" id="SSF57716">
    <property type="entry name" value="Glucocorticoid receptor-like (DNA-binding domain)"/>
    <property type="match status" value="2"/>
</dbReference>
<dbReference type="RefSeq" id="XP_005792297.1">
    <property type="nucleotide sequence ID" value="XM_005792240.1"/>
</dbReference>
<feature type="domain" description="LIM zinc-binding" evidence="5">
    <location>
        <begin position="88"/>
        <end position="129"/>
    </location>
</feature>
<evidence type="ECO:0000256" key="4">
    <source>
        <dbReference type="PROSITE-ProRule" id="PRU00125"/>
    </source>
</evidence>
<dbReference type="Gene3D" id="2.10.110.10">
    <property type="entry name" value="Cysteine Rich Protein"/>
    <property type="match status" value="2"/>
</dbReference>
<dbReference type="KEGG" id="ehx:EMIHUDRAFT_57343"/>
<dbReference type="HOGENOM" id="CLU_1954470_0_0_1"/>
<evidence type="ECO:0000313" key="7">
    <source>
        <dbReference type="Proteomes" id="UP000013827"/>
    </source>
</evidence>
<dbReference type="RefSeq" id="XP_005770466.1">
    <property type="nucleotide sequence ID" value="XM_005770409.1"/>
</dbReference>
<proteinExistence type="predicted"/>
<dbReference type="Proteomes" id="UP000013827">
    <property type="component" value="Unassembled WGS sequence"/>
</dbReference>
<dbReference type="PANTHER" id="PTHR24206">
    <property type="entry name" value="OS06G0237300 PROTEIN"/>
    <property type="match status" value="1"/>
</dbReference>
<protein>
    <recommendedName>
        <fullName evidence="5">LIM zinc-binding domain-containing protein</fullName>
    </recommendedName>
</protein>
<dbReference type="OMA" id="CKTDYDR"/>
<keyword evidence="3 4" id="KW-0440">LIM domain</keyword>
<dbReference type="Pfam" id="PF00412">
    <property type="entry name" value="LIM"/>
    <property type="match status" value="2"/>
</dbReference>
<dbReference type="PROSITE" id="PS50023">
    <property type="entry name" value="LIM_DOMAIN_2"/>
    <property type="match status" value="2"/>
</dbReference>
<dbReference type="InterPro" id="IPR001781">
    <property type="entry name" value="Znf_LIM"/>
</dbReference>
<reference evidence="6" key="2">
    <citation type="submission" date="2024-10" db="UniProtKB">
        <authorList>
            <consortium name="EnsemblProtists"/>
        </authorList>
    </citation>
    <scope>IDENTIFICATION</scope>
</reference>
<evidence type="ECO:0000259" key="5">
    <source>
        <dbReference type="PROSITE" id="PS50023"/>
    </source>
</evidence>
<keyword evidence="7" id="KW-1185">Reference proteome</keyword>
<evidence type="ECO:0000313" key="6">
    <source>
        <dbReference type="EnsemblProtists" id="EOD39868"/>
    </source>
</evidence>
<evidence type="ECO:0000256" key="1">
    <source>
        <dbReference type="ARBA" id="ARBA00022723"/>
    </source>
</evidence>
<dbReference type="EnsemblProtists" id="EOD39868">
    <property type="protein sequence ID" value="EOD39868"/>
    <property type="gene ID" value="EMIHUDRAFT_57343"/>
</dbReference>
<name>A0A0D3KVT3_EMIH1</name>
<dbReference type="GeneID" id="19046038"/>
<dbReference type="AlphaFoldDB" id="A0A0D3KVT3"/>
<sequence>YGGGGEKCALCAKTVYVAERAVAQDKIFHVACFRCKECNVKLTLSSWCMDPCGGLWCKPHFMQALKTSGGTLTIMRSSSFGRFGGGGEKCTRCNKTVYAAERVSAKDQVFHNTCFRCIECNIKLSPSNW</sequence>
<dbReference type="PROSITE" id="PS00478">
    <property type="entry name" value="LIM_DOMAIN_1"/>
    <property type="match status" value="2"/>
</dbReference>
<keyword evidence="2 4" id="KW-0862">Zinc</keyword>
<organism evidence="6 7">
    <name type="scientific">Emiliania huxleyi (strain CCMP1516)</name>
    <dbReference type="NCBI Taxonomy" id="280463"/>
    <lineage>
        <taxon>Eukaryota</taxon>
        <taxon>Haptista</taxon>
        <taxon>Haptophyta</taxon>
        <taxon>Prymnesiophyceae</taxon>
        <taxon>Isochrysidales</taxon>
        <taxon>Noelaerhabdaceae</taxon>
        <taxon>Emiliania</taxon>
    </lineage>
</organism>
<evidence type="ECO:0000256" key="2">
    <source>
        <dbReference type="ARBA" id="ARBA00022833"/>
    </source>
</evidence>
<dbReference type="KEGG" id="ehx:EMIHUDRAFT_57931"/>
<dbReference type="GO" id="GO:0046872">
    <property type="term" value="F:metal ion binding"/>
    <property type="evidence" value="ECO:0007669"/>
    <property type="project" value="UniProtKB-KW"/>
</dbReference>
<dbReference type="SMART" id="SM00132">
    <property type="entry name" value="LIM"/>
    <property type="match status" value="2"/>
</dbReference>
<feature type="domain" description="LIM zinc-binding" evidence="5">
    <location>
        <begin position="6"/>
        <end position="67"/>
    </location>
</feature>
<reference evidence="7" key="1">
    <citation type="journal article" date="2013" name="Nature">
        <title>Pan genome of the phytoplankton Emiliania underpins its global distribution.</title>
        <authorList>
            <person name="Read B.A."/>
            <person name="Kegel J."/>
            <person name="Klute M.J."/>
            <person name="Kuo A."/>
            <person name="Lefebvre S.C."/>
            <person name="Maumus F."/>
            <person name="Mayer C."/>
            <person name="Miller J."/>
            <person name="Monier A."/>
            <person name="Salamov A."/>
            <person name="Young J."/>
            <person name="Aguilar M."/>
            <person name="Claverie J.M."/>
            <person name="Frickenhaus S."/>
            <person name="Gonzalez K."/>
            <person name="Herman E.K."/>
            <person name="Lin Y.C."/>
            <person name="Napier J."/>
            <person name="Ogata H."/>
            <person name="Sarno A.F."/>
            <person name="Shmutz J."/>
            <person name="Schroeder D."/>
            <person name="de Vargas C."/>
            <person name="Verret F."/>
            <person name="von Dassow P."/>
            <person name="Valentin K."/>
            <person name="Van de Peer Y."/>
            <person name="Wheeler G."/>
            <person name="Dacks J.B."/>
            <person name="Delwiche C.F."/>
            <person name="Dyhrman S.T."/>
            <person name="Glockner G."/>
            <person name="John U."/>
            <person name="Richards T."/>
            <person name="Worden A.Z."/>
            <person name="Zhang X."/>
            <person name="Grigoriev I.V."/>
            <person name="Allen A.E."/>
            <person name="Bidle K."/>
            <person name="Borodovsky M."/>
            <person name="Bowler C."/>
            <person name="Brownlee C."/>
            <person name="Cock J.M."/>
            <person name="Elias M."/>
            <person name="Gladyshev V.N."/>
            <person name="Groth M."/>
            <person name="Guda C."/>
            <person name="Hadaegh A."/>
            <person name="Iglesias-Rodriguez M.D."/>
            <person name="Jenkins J."/>
            <person name="Jones B.M."/>
            <person name="Lawson T."/>
            <person name="Leese F."/>
            <person name="Lindquist E."/>
            <person name="Lobanov A."/>
            <person name="Lomsadze A."/>
            <person name="Malik S.B."/>
            <person name="Marsh M.E."/>
            <person name="Mackinder L."/>
            <person name="Mock T."/>
            <person name="Mueller-Roeber B."/>
            <person name="Pagarete A."/>
            <person name="Parker M."/>
            <person name="Probert I."/>
            <person name="Quesneville H."/>
            <person name="Raines C."/>
            <person name="Rensing S.A."/>
            <person name="Riano-Pachon D.M."/>
            <person name="Richier S."/>
            <person name="Rokitta S."/>
            <person name="Shiraiwa Y."/>
            <person name="Soanes D.M."/>
            <person name="van der Giezen M."/>
            <person name="Wahlund T.M."/>
            <person name="Williams B."/>
            <person name="Wilson W."/>
            <person name="Wolfe G."/>
            <person name="Wurch L.L."/>
        </authorList>
    </citation>
    <scope>NUCLEOTIDE SEQUENCE</scope>
</reference>
<dbReference type="EnsemblProtists" id="EOD18037">
    <property type="protein sequence ID" value="EOD18037"/>
    <property type="gene ID" value="EMIHUDRAFT_57931"/>
</dbReference>
<dbReference type="PaxDb" id="2903-EOD18037"/>
<dbReference type="GeneID" id="17285139"/>